<accession>A0A445MUK3</accession>
<name>A0A445MUK3_9BACT</name>
<feature type="domain" description="UspA" evidence="2">
    <location>
        <begin position="41"/>
        <end position="181"/>
    </location>
</feature>
<sequence>MRVRDLDLVVRRNGHFVFGTIHVIYYQVVSTQRGGMHMDRKKILWPTDLSENARKALPYVSSLAEKYDTDVHVLYVIEELGHHERWYGEFDKSHIDRIHEWENEKAKERLDQICKKNLEGCHLYTRHIAIGDPAQEILRLIDKEKVDMVVMASRGEKGHFQFGSVAEKVVKNSPVPVVTIPCRK</sequence>
<dbReference type="EMBL" id="OJIN01000073">
    <property type="protein sequence ID" value="SPD73041.1"/>
    <property type="molecule type" value="Genomic_DNA"/>
</dbReference>
<evidence type="ECO:0000256" key="1">
    <source>
        <dbReference type="ARBA" id="ARBA00008791"/>
    </source>
</evidence>
<proteinExistence type="inferred from homology"/>
<dbReference type="InterPro" id="IPR006015">
    <property type="entry name" value="Universal_stress_UspA"/>
</dbReference>
<dbReference type="InterPro" id="IPR014729">
    <property type="entry name" value="Rossmann-like_a/b/a_fold"/>
</dbReference>
<evidence type="ECO:0000313" key="3">
    <source>
        <dbReference type="EMBL" id="SPD73041.1"/>
    </source>
</evidence>
<dbReference type="InterPro" id="IPR006016">
    <property type="entry name" value="UspA"/>
</dbReference>
<protein>
    <submittedName>
        <fullName evidence="3">Universal stress family protein (Modular protein)</fullName>
    </submittedName>
</protein>
<dbReference type="PANTHER" id="PTHR46268:SF6">
    <property type="entry name" value="UNIVERSAL STRESS PROTEIN UP12"/>
    <property type="match status" value="1"/>
</dbReference>
<dbReference type="PANTHER" id="PTHR46268">
    <property type="entry name" value="STRESS RESPONSE PROTEIN NHAX"/>
    <property type="match status" value="1"/>
</dbReference>
<gene>
    <name evidence="3" type="ORF">PITCH_A1640051</name>
</gene>
<dbReference type="SUPFAM" id="SSF52402">
    <property type="entry name" value="Adenine nucleotide alpha hydrolases-like"/>
    <property type="match status" value="1"/>
</dbReference>
<dbReference type="PRINTS" id="PR01438">
    <property type="entry name" value="UNVRSLSTRESS"/>
</dbReference>
<dbReference type="Gene3D" id="3.40.50.620">
    <property type="entry name" value="HUPs"/>
    <property type="match status" value="1"/>
</dbReference>
<dbReference type="Pfam" id="PF00582">
    <property type="entry name" value="Usp"/>
    <property type="match status" value="1"/>
</dbReference>
<evidence type="ECO:0000259" key="2">
    <source>
        <dbReference type="Pfam" id="PF00582"/>
    </source>
</evidence>
<dbReference type="CDD" id="cd00293">
    <property type="entry name" value="USP-like"/>
    <property type="match status" value="1"/>
</dbReference>
<dbReference type="AlphaFoldDB" id="A0A445MUK3"/>
<reference evidence="3" key="1">
    <citation type="submission" date="2018-01" db="EMBL/GenBank/DDBJ databases">
        <authorList>
            <person name="Regsiter A."/>
            <person name="William W."/>
        </authorList>
    </citation>
    <scope>NUCLEOTIDE SEQUENCE</scope>
    <source>
        <strain evidence="3">TRIP AH-1</strain>
    </source>
</reference>
<comment type="similarity">
    <text evidence="1">Belongs to the universal stress protein A family.</text>
</comment>
<organism evidence="3">
    <name type="scientific">uncultured Desulfobacterium sp</name>
    <dbReference type="NCBI Taxonomy" id="201089"/>
    <lineage>
        <taxon>Bacteria</taxon>
        <taxon>Pseudomonadati</taxon>
        <taxon>Thermodesulfobacteriota</taxon>
        <taxon>Desulfobacteria</taxon>
        <taxon>Desulfobacterales</taxon>
        <taxon>Desulfobacteriaceae</taxon>
        <taxon>Desulfobacterium</taxon>
        <taxon>environmental samples</taxon>
    </lineage>
</organism>